<dbReference type="GO" id="GO:0003841">
    <property type="term" value="F:1-acylglycerol-3-phosphate O-acyltransferase activity"/>
    <property type="evidence" value="ECO:0007669"/>
    <property type="project" value="TreeGrafter"/>
</dbReference>
<evidence type="ECO:0000313" key="4">
    <source>
        <dbReference type="EMBL" id="SVB43289.1"/>
    </source>
</evidence>
<dbReference type="EMBL" id="UINC01041682">
    <property type="protein sequence ID" value="SVB43289.1"/>
    <property type="molecule type" value="Genomic_DNA"/>
</dbReference>
<protein>
    <recommendedName>
        <fullName evidence="3">Phospholipid/glycerol acyltransferase domain-containing protein</fullName>
    </recommendedName>
</protein>
<organism evidence="4">
    <name type="scientific">marine metagenome</name>
    <dbReference type="NCBI Taxonomy" id="408172"/>
    <lineage>
        <taxon>unclassified sequences</taxon>
        <taxon>metagenomes</taxon>
        <taxon>ecological metagenomes</taxon>
    </lineage>
</organism>
<reference evidence="4" key="1">
    <citation type="submission" date="2018-05" db="EMBL/GenBank/DDBJ databases">
        <authorList>
            <person name="Lanie J.A."/>
            <person name="Ng W.-L."/>
            <person name="Kazmierczak K.M."/>
            <person name="Andrzejewski T.M."/>
            <person name="Davidsen T.M."/>
            <person name="Wayne K.J."/>
            <person name="Tettelin H."/>
            <person name="Glass J.I."/>
            <person name="Rusch D."/>
            <person name="Podicherti R."/>
            <person name="Tsui H.-C.T."/>
            <person name="Winkler M.E."/>
        </authorList>
    </citation>
    <scope>NUCLEOTIDE SEQUENCE</scope>
</reference>
<dbReference type="Pfam" id="PF01553">
    <property type="entry name" value="Acyltransferase"/>
    <property type="match status" value="1"/>
</dbReference>
<keyword evidence="1" id="KW-0808">Transferase</keyword>
<evidence type="ECO:0000256" key="1">
    <source>
        <dbReference type="ARBA" id="ARBA00022679"/>
    </source>
</evidence>
<accession>A0A382DYN5</accession>
<feature type="non-terminal residue" evidence="4">
    <location>
        <position position="207"/>
    </location>
</feature>
<feature type="domain" description="Phospholipid/glycerol acyltransferase" evidence="3">
    <location>
        <begin position="64"/>
        <end position="175"/>
    </location>
</feature>
<dbReference type="InterPro" id="IPR002123">
    <property type="entry name" value="Plipid/glycerol_acylTrfase"/>
</dbReference>
<name>A0A382DYN5_9ZZZZ</name>
<dbReference type="AlphaFoldDB" id="A0A382DYN5"/>
<gene>
    <name evidence="4" type="ORF">METZ01_LOCUS196143</name>
</gene>
<evidence type="ECO:0000256" key="2">
    <source>
        <dbReference type="ARBA" id="ARBA00023315"/>
    </source>
</evidence>
<dbReference type="PANTHER" id="PTHR10434:SF11">
    <property type="entry name" value="1-ACYL-SN-GLYCEROL-3-PHOSPHATE ACYLTRANSFERASE"/>
    <property type="match status" value="1"/>
</dbReference>
<dbReference type="SUPFAM" id="SSF69593">
    <property type="entry name" value="Glycerol-3-phosphate (1)-acyltransferase"/>
    <property type="match status" value="1"/>
</dbReference>
<proteinExistence type="predicted"/>
<dbReference type="SMART" id="SM00563">
    <property type="entry name" value="PlsC"/>
    <property type="match status" value="1"/>
</dbReference>
<evidence type="ECO:0000259" key="3">
    <source>
        <dbReference type="SMART" id="SM00563"/>
    </source>
</evidence>
<keyword evidence="2" id="KW-0012">Acyltransferase</keyword>
<dbReference type="CDD" id="cd07989">
    <property type="entry name" value="LPLAT_AGPAT-like"/>
    <property type="match status" value="1"/>
</dbReference>
<sequence>METSPCLLKTNHFQIMAGPETLKYFSPRPSWIRKKLGYPALFIGSTIAKIKVRGRWHLPKKGPFIVAANHFSYIDPPFFKYAIRKPINFLGASDQNIDWYFMWAPILYGFIPIDRTNLAPSTIKKAKKALKNGEILGIFPEGTSTSDSLRKAKNGAVFLSTVEKAQIVPMAIYGAETAWGDLFRGIRPRVNINIGKPFGPFEIKGNK</sequence>
<dbReference type="GO" id="GO:0006654">
    <property type="term" value="P:phosphatidic acid biosynthetic process"/>
    <property type="evidence" value="ECO:0007669"/>
    <property type="project" value="TreeGrafter"/>
</dbReference>
<dbReference type="PANTHER" id="PTHR10434">
    <property type="entry name" value="1-ACYL-SN-GLYCEROL-3-PHOSPHATE ACYLTRANSFERASE"/>
    <property type="match status" value="1"/>
</dbReference>